<dbReference type="RefSeq" id="WP_006599702.1">
    <property type="nucleotide sequence ID" value="NZ_GL622359.1"/>
</dbReference>
<dbReference type="PANTHER" id="PTHR42974:SF1">
    <property type="entry name" value="TYPE-3 GLUTAMINE SYNTHETASE"/>
    <property type="match status" value="1"/>
</dbReference>
<organism evidence="5 6">
    <name type="scientific">Pseudoramibacter alactolyticus ATCC 23263</name>
    <dbReference type="NCBI Taxonomy" id="887929"/>
    <lineage>
        <taxon>Bacteria</taxon>
        <taxon>Bacillati</taxon>
        <taxon>Bacillota</taxon>
        <taxon>Clostridia</taxon>
        <taxon>Eubacteriales</taxon>
        <taxon>Eubacteriaceae</taxon>
        <taxon>Pseudoramibacter</taxon>
    </lineage>
</organism>
<dbReference type="InterPro" id="IPR022147">
    <property type="entry name" value="GSIII_N"/>
</dbReference>
<keyword evidence="6" id="KW-1185">Reference proteome</keyword>
<dbReference type="InterPro" id="IPR040577">
    <property type="entry name" value="Gln-synt_C"/>
</dbReference>
<dbReference type="eggNOG" id="COG3968">
    <property type="taxonomic scope" value="Bacteria"/>
</dbReference>
<feature type="domain" description="GS beta-grasp" evidence="3">
    <location>
        <begin position="71"/>
        <end position="160"/>
    </location>
</feature>
<dbReference type="Proteomes" id="UP000004754">
    <property type="component" value="Unassembled WGS sequence"/>
</dbReference>
<reference evidence="5 6" key="1">
    <citation type="submission" date="2010-12" db="EMBL/GenBank/DDBJ databases">
        <authorList>
            <person name="Muzny D."/>
            <person name="Qin X."/>
            <person name="Deng J."/>
            <person name="Jiang H."/>
            <person name="Liu Y."/>
            <person name="Qu J."/>
            <person name="Song X.-Z."/>
            <person name="Zhang L."/>
            <person name="Thornton R."/>
            <person name="Coyle M."/>
            <person name="Francisco L."/>
            <person name="Jackson L."/>
            <person name="Javaid M."/>
            <person name="Korchina V."/>
            <person name="Kovar C."/>
            <person name="Mata R."/>
            <person name="Mathew T."/>
            <person name="Ngo R."/>
            <person name="Nguyen L."/>
            <person name="Nguyen N."/>
            <person name="Okwuonu G."/>
            <person name="Ongeri F."/>
            <person name="Pham C."/>
            <person name="Simmons D."/>
            <person name="Wilczek-Boney K."/>
            <person name="Hale W."/>
            <person name="Jakkamsetti A."/>
            <person name="Pham P."/>
            <person name="Ruth R."/>
            <person name="San Lucas F."/>
            <person name="Warren J."/>
            <person name="Zhang J."/>
            <person name="Zhao Z."/>
            <person name="Zhou C."/>
            <person name="Zhu D."/>
            <person name="Lee S."/>
            <person name="Bess C."/>
            <person name="Blankenburg K."/>
            <person name="Forbes L."/>
            <person name="Fu Q."/>
            <person name="Gubbala S."/>
            <person name="Hirani K."/>
            <person name="Jayaseelan J.C."/>
            <person name="Lara F."/>
            <person name="Munidasa M."/>
            <person name="Palculict T."/>
            <person name="Patil S."/>
            <person name="Pu L.-L."/>
            <person name="Saada N."/>
            <person name="Tang L."/>
            <person name="Weissenberger G."/>
            <person name="Zhu Y."/>
            <person name="Hemphill L."/>
            <person name="Shang Y."/>
            <person name="Youmans B."/>
            <person name="Ayvaz T."/>
            <person name="Ross M."/>
            <person name="Santibanez J."/>
            <person name="Aqrawi P."/>
            <person name="Gross S."/>
            <person name="Joshi V."/>
            <person name="Fowler G."/>
            <person name="Nazareth L."/>
            <person name="Reid J."/>
            <person name="Worley K."/>
            <person name="Petrosino J."/>
            <person name="Highlander S."/>
            <person name="Gibbs R."/>
        </authorList>
    </citation>
    <scope>NUCLEOTIDE SEQUENCE [LARGE SCALE GENOMIC DNA]</scope>
    <source>
        <strain evidence="5 6">ATCC 23263</strain>
    </source>
</reference>
<dbReference type="AlphaFoldDB" id="E6MJU5"/>
<sequence>MPDEMIKDQKDDIIELFGSKVFNITVMRKRLPGHIYKSMMRTIKDDLPLESEVAEVVANAMKDWAMELGATHFTHWFQPMTGITAEKHDAFISPTDEGKVIMEFSGKELIKGEPDASSFPSGGLRATFEARGYTAWDPTSFAFVKGTTLYIPTTFVSYSGEVLDKKTPLLRSMKAVSDEAVRILKLFGKTDVKKVTTTVGAEQEYFLIDRDMYKQRQDLIMTGRTLFGSNAPKGQDMSNHYFGRLRTRVYNFMCDVDHELWSLGIPSKTRHNEVAPAQHELAPVFSTTNLATDNNQVIMETLIRVAKRHHLACLLHAKPFKGVNGSGKHDNWAMSTDTGENLFDPGKDPANNLQFLTFLIAVIEGIDRYPEILRSTVASAGNDHRLGGDEAPPAIISIFLGDQLDSALKQLAGEDVKSPHNHIMDTGIESVPNFVSDATDRNRTSPFAFTGNRFEFRMVGSQQSIAGPNIALNTIAAQVLGEYADILESSDDFEGELKALLRDRLAKHRRIIFNGNNYSEEWVAEAARRGLPNLADTPAAFADYCLPKNLDLMEKHDIYSRKEMQARQEIHLEEYAHTISIEARTMLSIAKREIVPACLDYMRDLSTGLTQKKALGLPVDHAAEMTILTKASNLTDQMIAKIDTLETLNYEADALSDEQAAADFYGTKVLGAMNTLRETADQLEIIVGKKYWPYPIYQDLLFYV</sequence>
<dbReference type="Pfam" id="PF12437">
    <property type="entry name" value="GSIII_N"/>
    <property type="match status" value="1"/>
</dbReference>
<dbReference type="Gene3D" id="1.20.120.1560">
    <property type="match status" value="1"/>
</dbReference>
<dbReference type="InterPro" id="IPR052725">
    <property type="entry name" value="GS_Type-3"/>
</dbReference>
<dbReference type="GO" id="GO:0004356">
    <property type="term" value="F:glutamine synthetase activity"/>
    <property type="evidence" value="ECO:0007669"/>
    <property type="project" value="UniProtKB-EC"/>
</dbReference>
<name>E6MJU5_9FIRM</name>
<dbReference type="PROSITE" id="PS51986">
    <property type="entry name" value="GS_BETA_GRASP"/>
    <property type="match status" value="1"/>
</dbReference>
<dbReference type="STRING" id="887929.HMP0721_2280"/>
<dbReference type="PANTHER" id="PTHR42974">
    <property type="entry name" value="GLUTAMINE SYNTHETASE"/>
    <property type="match status" value="1"/>
</dbReference>
<evidence type="ECO:0000259" key="3">
    <source>
        <dbReference type="PROSITE" id="PS51986"/>
    </source>
</evidence>
<dbReference type="Pfam" id="PF00120">
    <property type="entry name" value="Gln-synt_C"/>
    <property type="match status" value="1"/>
</dbReference>
<feature type="domain" description="GS catalytic" evidence="4">
    <location>
        <begin position="165"/>
        <end position="594"/>
    </location>
</feature>
<comment type="similarity">
    <text evidence="1 2">Belongs to the glutamine synthetase family.</text>
</comment>
<evidence type="ECO:0000256" key="1">
    <source>
        <dbReference type="PROSITE-ProRule" id="PRU01330"/>
    </source>
</evidence>
<dbReference type="InterPro" id="IPR014746">
    <property type="entry name" value="Gln_synth/guanido_kin_cat_dom"/>
</dbReference>
<dbReference type="SUPFAM" id="SSF55931">
    <property type="entry name" value="Glutamine synthetase/guanido kinase"/>
    <property type="match status" value="1"/>
</dbReference>
<dbReference type="EC" id="6.3.1.2" evidence="5"/>
<comment type="caution">
    <text evidence="5">The sequence shown here is derived from an EMBL/GenBank/DDBJ whole genome shotgun (WGS) entry which is preliminary data.</text>
</comment>
<proteinExistence type="inferred from homology"/>
<dbReference type="PROSITE" id="PS51987">
    <property type="entry name" value="GS_CATALYTIC"/>
    <property type="match status" value="1"/>
</dbReference>
<dbReference type="Gene3D" id="3.30.590.10">
    <property type="entry name" value="Glutamine synthetase/guanido kinase, catalytic domain"/>
    <property type="match status" value="1"/>
</dbReference>
<evidence type="ECO:0000259" key="4">
    <source>
        <dbReference type="PROSITE" id="PS51987"/>
    </source>
</evidence>
<evidence type="ECO:0000313" key="5">
    <source>
        <dbReference type="EMBL" id="EFV00632.1"/>
    </source>
</evidence>
<dbReference type="GO" id="GO:0006542">
    <property type="term" value="P:glutamine biosynthetic process"/>
    <property type="evidence" value="ECO:0007669"/>
    <property type="project" value="InterPro"/>
</dbReference>
<evidence type="ECO:0000256" key="2">
    <source>
        <dbReference type="RuleBase" id="RU000384"/>
    </source>
</evidence>
<protein>
    <submittedName>
        <fullName evidence="5">Glutamate--ammonia ligase, catalytic domain protein</fullName>
        <ecNumber evidence="5">6.3.1.2</ecNumber>
    </submittedName>
</protein>
<keyword evidence="5" id="KW-0436">Ligase</keyword>
<dbReference type="EMBL" id="AEQN01000032">
    <property type="protein sequence ID" value="EFV00632.1"/>
    <property type="molecule type" value="Genomic_DNA"/>
</dbReference>
<dbReference type="Pfam" id="PF18318">
    <property type="entry name" value="Gln-synt_C-ter"/>
    <property type="match status" value="1"/>
</dbReference>
<dbReference type="InterPro" id="IPR008147">
    <property type="entry name" value="Gln_synt_N"/>
</dbReference>
<dbReference type="HOGENOM" id="CLU_024307_0_0_9"/>
<dbReference type="SMART" id="SM01230">
    <property type="entry name" value="Gln-synt_C"/>
    <property type="match status" value="1"/>
</dbReference>
<gene>
    <name evidence="5" type="primary">glnA</name>
    <name evidence="5" type="ORF">HMP0721_2280</name>
</gene>
<accession>E6MJU5</accession>
<dbReference type="OrthoDB" id="9807095at2"/>
<evidence type="ECO:0000313" key="6">
    <source>
        <dbReference type="Proteomes" id="UP000004754"/>
    </source>
</evidence>
<dbReference type="InterPro" id="IPR008146">
    <property type="entry name" value="Gln_synth_cat_dom"/>
</dbReference>